<dbReference type="PANTHER" id="PTHR43802">
    <property type="entry name" value="ENOYL-COA HYDRATASE"/>
    <property type="match status" value="1"/>
</dbReference>
<protein>
    <recommendedName>
        <fullName evidence="5">Enoyl-CoA hydratase</fullName>
    </recommendedName>
</protein>
<evidence type="ECO:0000313" key="3">
    <source>
        <dbReference type="EMBL" id="ETX08127.1"/>
    </source>
</evidence>
<dbReference type="PROSITE" id="PS00166">
    <property type="entry name" value="ENOYL_COA_HYDRATASE"/>
    <property type="match status" value="1"/>
</dbReference>
<reference evidence="3 4" key="1">
    <citation type="journal article" date="2014" name="Nature">
        <title>An environmental bacterial taxon with a large and distinct metabolic repertoire.</title>
        <authorList>
            <person name="Wilson M.C."/>
            <person name="Mori T."/>
            <person name="Ruckert C."/>
            <person name="Uria A.R."/>
            <person name="Helf M.J."/>
            <person name="Takada K."/>
            <person name="Gernert C."/>
            <person name="Steffens U.A."/>
            <person name="Heycke N."/>
            <person name="Schmitt S."/>
            <person name="Rinke C."/>
            <person name="Helfrich E.J."/>
            <person name="Brachmann A.O."/>
            <person name="Gurgui C."/>
            <person name="Wakimoto T."/>
            <person name="Kracht M."/>
            <person name="Crusemann M."/>
            <person name="Hentschel U."/>
            <person name="Abe I."/>
            <person name="Matsunaga S."/>
            <person name="Kalinowski J."/>
            <person name="Takeyama H."/>
            <person name="Piel J."/>
        </authorList>
    </citation>
    <scope>NUCLEOTIDE SEQUENCE [LARGE SCALE GENOMIC DNA]</scope>
    <source>
        <strain evidence="4">TSY2</strain>
    </source>
</reference>
<keyword evidence="4" id="KW-1185">Reference proteome</keyword>
<evidence type="ECO:0000256" key="1">
    <source>
        <dbReference type="ARBA" id="ARBA00005254"/>
    </source>
</evidence>
<dbReference type="InterPro" id="IPR018376">
    <property type="entry name" value="Enoyl-CoA_hyd/isom_CS"/>
</dbReference>
<dbReference type="HOGENOM" id="CLU_009834_7_3_7"/>
<sequence length="277" mass="29958">MWHDLGGNMFCSTLHYARQGPVAIITLNRPDKLNAINPAMLHDLGLALDQAEADDAVRAVVVHGAGRAFSAGFDIEGGTAEGDITEKRRVLKADFDLIMRFWDCPKPTVAAVHGYCLGGALELALACDMTVAAEDTRLGEPEPKFGSGVVALLLPWMTGPKLAKELLLSGNDRFTAHRAYEMGLVNQVTAEGEHVSAALALANNAALLDRLAVTLTKQAIHRSYEIMGMRQALLQALETDVVIECTETAESREFNEVLARAGLKAALARRELQWGQI</sequence>
<gene>
    <name evidence="3" type="ORF">ETSY2_07200</name>
</gene>
<dbReference type="AlphaFoldDB" id="W4MEP7"/>
<evidence type="ECO:0008006" key="5">
    <source>
        <dbReference type="Google" id="ProtNLM"/>
    </source>
</evidence>
<name>W4MEP7_9BACT</name>
<proteinExistence type="inferred from homology"/>
<dbReference type="CDD" id="cd06558">
    <property type="entry name" value="crotonase-like"/>
    <property type="match status" value="1"/>
</dbReference>
<evidence type="ECO:0000256" key="2">
    <source>
        <dbReference type="RuleBase" id="RU003707"/>
    </source>
</evidence>
<dbReference type="PANTHER" id="PTHR43802:SF1">
    <property type="entry name" value="IP11341P-RELATED"/>
    <property type="match status" value="1"/>
</dbReference>
<dbReference type="Pfam" id="PF00378">
    <property type="entry name" value="ECH_1"/>
    <property type="match status" value="1"/>
</dbReference>
<dbReference type="EMBL" id="AZHX01000293">
    <property type="protein sequence ID" value="ETX08127.1"/>
    <property type="molecule type" value="Genomic_DNA"/>
</dbReference>
<dbReference type="InterPro" id="IPR001753">
    <property type="entry name" value="Enoyl-CoA_hydra/iso"/>
</dbReference>
<organism evidence="3 4">
    <name type="scientific">Candidatus Entotheonella gemina</name>
    <dbReference type="NCBI Taxonomy" id="1429439"/>
    <lineage>
        <taxon>Bacteria</taxon>
        <taxon>Pseudomonadati</taxon>
        <taxon>Nitrospinota/Tectimicrobiota group</taxon>
        <taxon>Candidatus Tectimicrobiota</taxon>
        <taxon>Candidatus Entotheonellia</taxon>
        <taxon>Candidatus Entotheonellales</taxon>
        <taxon>Candidatus Entotheonellaceae</taxon>
        <taxon>Candidatus Entotheonella</taxon>
    </lineage>
</organism>
<comment type="caution">
    <text evidence="3">The sequence shown here is derived from an EMBL/GenBank/DDBJ whole genome shotgun (WGS) entry which is preliminary data.</text>
</comment>
<dbReference type="Proteomes" id="UP000019140">
    <property type="component" value="Unassembled WGS sequence"/>
</dbReference>
<comment type="similarity">
    <text evidence="1 2">Belongs to the enoyl-CoA hydratase/isomerase family.</text>
</comment>
<dbReference type="InterPro" id="IPR029045">
    <property type="entry name" value="ClpP/crotonase-like_dom_sf"/>
</dbReference>
<accession>W4MEP7</accession>
<dbReference type="SUPFAM" id="SSF52096">
    <property type="entry name" value="ClpP/crotonase"/>
    <property type="match status" value="1"/>
</dbReference>
<dbReference type="Gene3D" id="3.90.226.10">
    <property type="entry name" value="2-enoyl-CoA Hydratase, Chain A, domain 1"/>
    <property type="match status" value="1"/>
</dbReference>
<evidence type="ECO:0000313" key="4">
    <source>
        <dbReference type="Proteomes" id="UP000019140"/>
    </source>
</evidence>
<dbReference type="GO" id="GO:0003824">
    <property type="term" value="F:catalytic activity"/>
    <property type="evidence" value="ECO:0007669"/>
    <property type="project" value="InterPro"/>
</dbReference>